<protein>
    <recommendedName>
        <fullName evidence="8">Zinc transporter ZupT</fullName>
    </recommendedName>
</protein>
<organism evidence="6 7">
    <name type="scientific">Dermabacter vaginalis</name>
    <dbReference type="NCBI Taxonomy" id="1630135"/>
    <lineage>
        <taxon>Bacteria</taxon>
        <taxon>Bacillati</taxon>
        <taxon>Actinomycetota</taxon>
        <taxon>Actinomycetes</taxon>
        <taxon>Micrococcales</taxon>
        <taxon>Dermabacteraceae</taxon>
        <taxon>Dermabacter</taxon>
    </lineage>
</organism>
<evidence type="ECO:0000256" key="4">
    <source>
        <dbReference type="ARBA" id="ARBA00023136"/>
    </source>
</evidence>
<evidence type="ECO:0000256" key="2">
    <source>
        <dbReference type="ARBA" id="ARBA00022692"/>
    </source>
</evidence>
<feature type="transmembrane region" description="Helical" evidence="5">
    <location>
        <begin position="174"/>
        <end position="195"/>
    </location>
</feature>
<gene>
    <name evidence="6" type="ORF">DAD186_07000</name>
</gene>
<feature type="transmembrane region" description="Helical" evidence="5">
    <location>
        <begin position="207"/>
        <end position="225"/>
    </location>
</feature>
<dbReference type="PANTHER" id="PTHR11040">
    <property type="entry name" value="ZINC/IRON TRANSPORTER"/>
    <property type="match status" value="1"/>
</dbReference>
<dbReference type="GO" id="GO:0016020">
    <property type="term" value="C:membrane"/>
    <property type="evidence" value="ECO:0007669"/>
    <property type="project" value="UniProtKB-SubCell"/>
</dbReference>
<dbReference type="GO" id="GO:0005385">
    <property type="term" value="F:zinc ion transmembrane transporter activity"/>
    <property type="evidence" value="ECO:0007669"/>
    <property type="project" value="TreeGrafter"/>
</dbReference>
<dbReference type="STRING" id="1630135.DAD186_07000"/>
<keyword evidence="2 5" id="KW-0812">Transmembrane</keyword>
<dbReference type="InterPro" id="IPR003689">
    <property type="entry name" value="ZIP"/>
</dbReference>
<evidence type="ECO:0000256" key="1">
    <source>
        <dbReference type="ARBA" id="ARBA00004141"/>
    </source>
</evidence>
<keyword evidence="4 5" id="KW-0472">Membrane</keyword>
<sequence length="257" mass="25925">MLTALALTTIAGLATILGSLIALSERAREPKALGAALAFAAGAMLTVSALELLPHSIGVLGAGTTTLYCVAGLVIIGALDLASRAWERRAVTSAREATQPSDSSRARALLRTGLITALALTAHNIPEGFATFSSALQDTAFALPLAGAIALHNIPEGVAVAAPILHATGSRTKAIAATALSGLSEPVGALALYGLLTATGHAANLEWANPLIAGVMIAISAVELLPLAYTHSRLTRTLTWCGIGALVMAASLWALGG</sequence>
<comment type="subcellular location">
    <subcellularLocation>
        <location evidence="1">Membrane</location>
        <topology evidence="1">Multi-pass membrane protein</topology>
    </subcellularLocation>
</comment>
<dbReference type="AlphaFoldDB" id="A0A1B0ZH58"/>
<dbReference type="Proteomes" id="UP000092596">
    <property type="component" value="Chromosome"/>
</dbReference>
<evidence type="ECO:0000313" key="7">
    <source>
        <dbReference type="Proteomes" id="UP000092596"/>
    </source>
</evidence>
<evidence type="ECO:0000313" key="6">
    <source>
        <dbReference type="EMBL" id="ANP27250.1"/>
    </source>
</evidence>
<reference evidence="6 7" key="1">
    <citation type="submission" date="2015-06" db="EMBL/GenBank/DDBJ databases">
        <title>Investigation of pathophysiology for high-risk pregnancy and development of treatment modality based on it.</title>
        <authorList>
            <person name="Kim B.-C."/>
            <person name="Lim S."/>
        </authorList>
    </citation>
    <scope>NUCLEOTIDE SEQUENCE [LARGE SCALE GENOMIC DNA]</scope>
    <source>
        <strain evidence="6 7">AD1-86</strain>
    </source>
</reference>
<evidence type="ECO:0008006" key="8">
    <source>
        <dbReference type="Google" id="ProtNLM"/>
    </source>
</evidence>
<feature type="transmembrane region" description="Helical" evidence="5">
    <location>
        <begin position="6"/>
        <end position="23"/>
    </location>
</feature>
<dbReference type="EMBL" id="CP012117">
    <property type="protein sequence ID" value="ANP27250.1"/>
    <property type="molecule type" value="Genomic_DNA"/>
</dbReference>
<dbReference type="KEGG" id="dva:DAD186_07000"/>
<evidence type="ECO:0000256" key="5">
    <source>
        <dbReference type="SAM" id="Phobius"/>
    </source>
</evidence>
<dbReference type="PATRIC" id="fig|1630135.4.peg.703"/>
<evidence type="ECO:0000256" key="3">
    <source>
        <dbReference type="ARBA" id="ARBA00022989"/>
    </source>
</evidence>
<keyword evidence="3 5" id="KW-1133">Transmembrane helix</keyword>
<feature type="transmembrane region" description="Helical" evidence="5">
    <location>
        <begin position="237"/>
        <end position="256"/>
    </location>
</feature>
<dbReference type="RefSeq" id="WP_065247494.1">
    <property type="nucleotide sequence ID" value="NZ_CP012117.1"/>
</dbReference>
<accession>A0A1B0ZH58</accession>
<dbReference type="Pfam" id="PF02535">
    <property type="entry name" value="Zip"/>
    <property type="match status" value="1"/>
</dbReference>
<feature type="transmembrane region" description="Helical" evidence="5">
    <location>
        <begin position="56"/>
        <end position="79"/>
    </location>
</feature>
<proteinExistence type="predicted"/>
<name>A0A1B0ZH58_9MICO</name>
<dbReference type="PANTHER" id="PTHR11040:SF205">
    <property type="entry name" value="ZINC TRANSPORTER ZUPT"/>
    <property type="match status" value="1"/>
</dbReference>
<feature type="transmembrane region" description="Helical" evidence="5">
    <location>
        <begin position="32"/>
        <end position="50"/>
    </location>
</feature>